<evidence type="ECO:0000256" key="18">
    <source>
        <dbReference type="ARBA" id="ARBA00023228"/>
    </source>
</evidence>
<gene>
    <name evidence="23" type="ORF">A2519_20325</name>
</gene>
<keyword evidence="17" id="KW-0325">Glycoprotein</keyword>
<keyword evidence="10" id="KW-0732">Signal</keyword>
<dbReference type="SUPFAM" id="SSF53187">
    <property type="entry name" value="Zn-dependent exopeptidases"/>
    <property type="match status" value="1"/>
</dbReference>
<dbReference type="GO" id="GO:0005576">
    <property type="term" value="C:extracellular region"/>
    <property type="evidence" value="ECO:0007669"/>
    <property type="project" value="UniProtKB-SubCell"/>
</dbReference>
<organism evidence="23 24">
    <name type="scientific">Candidatus Raymondbacteria bacterium RIFOXYD12_FULL_49_13</name>
    <dbReference type="NCBI Taxonomy" id="1817890"/>
    <lineage>
        <taxon>Bacteria</taxon>
        <taxon>Raymondiibacteriota</taxon>
    </lineage>
</organism>
<reference evidence="23 24" key="1">
    <citation type="journal article" date="2016" name="Nat. Commun.">
        <title>Thousands of microbial genomes shed light on interconnected biogeochemical processes in an aquifer system.</title>
        <authorList>
            <person name="Anantharaman K."/>
            <person name="Brown C.T."/>
            <person name="Hug L.A."/>
            <person name="Sharon I."/>
            <person name="Castelle C.J."/>
            <person name="Probst A.J."/>
            <person name="Thomas B.C."/>
            <person name="Singh A."/>
            <person name="Wilkins M.J."/>
            <person name="Karaoz U."/>
            <person name="Brodie E.L."/>
            <person name="Williams K.H."/>
            <person name="Hubbard S.S."/>
            <person name="Banfield J.F."/>
        </authorList>
    </citation>
    <scope>NUCLEOTIDE SEQUENCE [LARGE SCALE GENOMIC DNA]</scope>
</reference>
<dbReference type="Pfam" id="PF04389">
    <property type="entry name" value="Peptidase_M28"/>
    <property type="match status" value="1"/>
</dbReference>
<keyword evidence="18" id="KW-0458">Lysosome</keyword>
<dbReference type="Gene3D" id="3.50.30.30">
    <property type="match status" value="1"/>
</dbReference>
<evidence type="ECO:0000256" key="3">
    <source>
        <dbReference type="ARBA" id="ARBA00004555"/>
    </source>
</evidence>
<keyword evidence="14" id="KW-0333">Golgi apparatus</keyword>
<evidence type="ECO:0000256" key="16">
    <source>
        <dbReference type="ARBA" id="ARBA00023145"/>
    </source>
</evidence>
<proteinExistence type="predicted"/>
<evidence type="ECO:0000256" key="8">
    <source>
        <dbReference type="ARBA" id="ARBA00022670"/>
    </source>
</evidence>
<keyword evidence="7" id="KW-0121">Carboxypeptidase</keyword>
<dbReference type="AlphaFoldDB" id="A0A1F7F3N0"/>
<dbReference type="EMBL" id="MFYX01000133">
    <property type="protein sequence ID" value="OGK01106.1"/>
    <property type="molecule type" value="Genomic_DNA"/>
</dbReference>
<keyword evidence="16" id="KW-0865">Zymogen</keyword>
<evidence type="ECO:0000256" key="20">
    <source>
        <dbReference type="ARBA" id="ARBA00033328"/>
    </source>
</evidence>
<comment type="caution">
    <text evidence="23">The sequence shown here is derived from an EMBL/GenBank/DDBJ whole genome shotgun (WGS) entry which is preliminary data.</text>
</comment>
<dbReference type="GO" id="GO:0006508">
    <property type="term" value="P:proteolysis"/>
    <property type="evidence" value="ECO:0007669"/>
    <property type="project" value="UniProtKB-KW"/>
</dbReference>
<evidence type="ECO:0000256" key="9">
    <source>
        <dbReference type="ARBA" id="ARBA00022723"/>
    </source>
</evidence>
<evidence type="ECO:0000256" key="14">
    <source>
        <dbReference type="ARBA" id="ARBA00023034"/>
    </source>
</evidence>
<evidence type="ECO:0000256" key="4">
    <source>
        <dbReference type="ARBA" id="ARBA00004613"/>
    </source>
</evidence>
<evidence type="ECO:0000259" key="22">
    <source>
        <dbReference type="Pfam" id="PF04389"/>
    </source>
</evidence>
<dbReference type="GO" id="GO:0070573">
    <property type="term" value="F:metallodipeptidase activity"/>
    <property type="evidence" value="ECO:0007669"/>
    <property type="project" value="InterPro"/>
</dbReference>
<feature type="domain" description="Peptidase M28" evidence="22">
    <location>
        <begin position="227"/>
        <end position="412"/>
    </location>
</feature>
<feature type="transmembrane region" description="Helical" evidence="21">
    <location>
        <begin position="21"/>
        <end position="42"/>
    </location>
</feature>
<evidence type="ECO:0000256" key="19">
    <source>
        <dbReference type="ARBA" id="ARBA00025833"/>
    </source>
</evidence>
<keyword evidence="15" id="KW-0482">Metalloprotease</keyword>
<keyword evidence="11" id="KW-0378">Hydrolase</keyword>
<name>A0A1F7F3N0_UNCRA</name>
<dbReference type="Proteomes" id="UP000179243">
    <property type="component" value="Unassembled WGS sequence"/>
</dbReference>
<evidence type="ECO:0000256" key="13">
    <source>
        <dbReference type="ARBA" id="ARBA00022833"/>
    </source>
</evidence>
<dbReference type="Gene3D" id="3.40.630.10">
    <property type="entry name" value="Zn peptidases"/>
    <property type="match status" value="2"/>
</dbReference>
<evidence type="ECO:0000256" key="6">
    <source>
        <dbReference type="ARBA" id="ARBA00022525"/>
    </source>
</evidence>
<comment type="subcellular location">
    <subcellularLocation>
        <location evidence="1">Endoplasmic reticulum</location>
    </subcellularLocation>
    <subcellularLocation>
        <location evidence="3">Golgi apparatus</location>
    </subcellularLocation>
    <subcellularLocation>
        <location evidence="2">Lysosome</location>
    </subcellularLocation>
    <subcellularLocation>
        <location evidence="4">Secreted</location>
    </subcellularLocation>
</comment>
<evidence type="ECO:0000256" key="12">
    <source>
        <dbReference type="ARBA" id="ARBA00022824"/>
    </source>
</evidence>
<keyword evidence="12" id="KW-0256">Endoplasmic reticulum</keyword>
<evidence type="ECO:0000256" key="1">
    <source>
        <dbReference type="ARBA" id="ARBA00004240"/>
    </source>
</evidence>
<evidence type="ECO:0000313" key="23">
    <source>
        <dbReference type="EMBL" id="OGK01106.1"/>
    </source>
</evidence>
<evidence type="ECO:0000256" key="11">
    <source>
        <dbReference type="ARBA" id="ARBA00022801"/>
    </source>
</evidence>
<keyword evidence="6" id="KW-0964">Secreted</keyword>
<keyword evidence="21" id="KW-1133">Transmembrane helix</keyword>
<evidence type="ECO:0000256" key="21">
    <source>
        <dbReference type="SAM" id="Phobius"/>
    </source>
</evidence>
<keyword evidence="8" id="KW-0645">Protease</keyword>
<evidence type="ECO:0000256" key="17">
    <source>
        <dbReference type="ARBA" id="ARBA00023180"/>
    </source>
</evidence>
<keyword evidence="13" id="KW-0862">Zinc</keyword>
<evidence type="ECO:0000256" key="2">
    <source>
        <dbReference type="ARBA" id="ARBA00004371"/>
    </source>
</evidence>
<dbReference type="GO" id="GO:0046872">
    <property type="term" value="F:metal ion binding"/>
    <property type="evidence" value="ECO:0007669"/>
    <property type="project" value="UniProtKB-KW"/>
</dbReference>
<accession>A0A1F7F3N0</accession>
<dbReference type="PANTHER" id="PTHR12053">
    <property type="entry name" value="PROTEASE FAMILY M28 PLASMA GLUTAMATE CARBOXYPEPTIDASE-RELATED"/>
    <property type="match status" value="1"/>
</dbReference>
<keyword evidence="9" id="KW-0479">Metal-binding</keyword>
<dbReference type="PANTHER" id="PTHR12053:SF3">
    <property type="entry name" value="CARBOXYPEPTIDASE Q"/>
    <property type="match status" value="1"/>
</dbReference>
<evidence type="ECO:0000256" key="7">
    <source>
        <dbReference type="ARBA" id="ARBA00022645"/>
    </source>
</evidence>
<sequence>MPVSAMVINLRKETDMKRRDFLYSSGSCIAWPLLAGGCALPVTNMRNAVDTPEKRKRYLHDMLKTLCTDSGPRWAGTPAYDRGIGIIKREMERSLPQAAFDCFIFTRWDLSGETELRVGPVRIEAYASKGSPETQAAGITGPLSVVEKGVLYQINDSVSSAKTGWLTVSKFGRAVPVLYGQEKMEGLPAAGVGMQDVTVLDRACADKTPVTLRFKRTITEQAHTCSVAGTMPGREKAEVLFMAHADTNYNTVGAHDNTASLITMLMLAHTLSGTQPRYTFTFLATSAEEVGSYGAQHYVRARKEQGTLGNIKLFVNFDSLTYGPDLQLQTLDASFQDLLIRISSDLAIQGTPKAIVQAPDIDGEPFAREGVRGININSRGYTWTLPLWHRPEDTAEKIPSELVENNFLVFSEFIRRIQQENV</sequence>
<dbReference type="GO" id="GO:0004180">
    <property type="term" value="F:carboxypeptidase activity"/>
    <property type="evidence" value="ECO:0007669"/>
    <property type="project" value="UniProtKB-KW"/>
</dbReference>
<evidence type="ECO:0000256" key="5">
    <source>
        <dbReference type="ARBA" id="ARBA00014116"/>
    </source>
</evidence>
<evidence type="ECO:0000313" key="24">
    <source>
        <dbReference type="Proteomes" id="UP000179243"/>
    </source>
</evidence>
<comment type="subunit">
    <text evidence="19">Homodimer. The monomeric form is inactive while the homodimer is active.</text>
</comment>
<keyword evidence="21" id="KW-0472">Membrane</keyword>
<protein>
    <recommendedName>
        <fullName evidence="5">Carboxypeptidase Q</fullName>
    </recommendedName>
    <alternativeName>
        <fullName evidence="20">Plasma glutamate carboxypeptidase</fullName>
    </alternativeName>
</protein>
<evidence type="ECO:0000256" key="15">
    <source>
        <dbReference type="ARBA" id="ARBA00023049"/>
    </source>
</evidence>
<keyword evidence="21" id="KW-0812">Transmembrane</keyword>
<dbReference type="GO" id="GO:0005764">
    <property type="term" value="C:lysosome"/>
    <property type="evidence" value="ECO:0007669"/>
    <property type="project" value="UniProtKB-SubCell"/>
</dbReference>
<evidence type="ECO:0000256" key="10">
    <source>
        <dbReference type="ARBA" id="ARBA00022729"/>
    </source>
</evidence>
<dbReference type="InterPro" id="IPR007484">
    <property type="entry name" value="Peptidase_M28"/>
</dbReference>
<dbReference type="InterPro" id="IPR039866">
    <property type="entry name" value="CPQ"/>
</dbReference>